<reference evidence="1 2" key="1">
    <citation type="submission" date="2024-11" db="EMBL/GenBank/DDBJ databases">
        <title>Chromosome-level genome assembly of the freshwater bivalve Anodonta woodiana.</title>
        <authorList>
            <person name="Chen X."/>
        </authorList>
    </citation>
    <scope>NUCLEOTIDE SEQUENCE [LARGE SCALE GENOMIC DNA]</scope>
    <source>
        <strain evidence="1">MN2024</strain>
        <tissue evidence="1">Gills</tissue>
    </source>
</reference>
<evidence type="ECO:0000313" key="1">
    <source>
        <dbReference type="EMBL" id="KAL3854461.1"/>
    </source>
</evidence>
<keyword evidence="2" id="KW-1185">Reference proteome</keyword>
<sequence length="56" mass="6817">MVNYMKYSTQHCFPLTRKNTRQYVITIMKQNDRHSLYNTNKGASDKLYQFGFKRHL</sequence>
<name>A0ABD3V0D8_SINWO</name>
<gene>
    <name evidence="1" type="ORF">ACJMK2_013729</name>
</gene>
<evidence type="ECO:0000313" key="2">
    <source>
        <dbReference type="Proteomes" id="UP001634394"/>
    </source>
</evidence>
<dbReference type="EMBL" id="JBJQND010000014">
    <property type="protein sequence ID" value="KAL3854461.1"/>
    <property type="molecule type" value="Genomic_DNA"/>
</dbReference>
<organism evidence="1 2">
    <name type="scientific">Sinanodonta woodiana</name>
    <name type="common">Chinese pond mussel</name>
    <name type="synonym">Anodonta woodiana</name>
    <dbReference type="NCBI Taxonomy" id="1069815"/>
    <lineage>
        <taxon>Eukaryota</taxon>
        <taxon>Metazoa</taxon>
        <taxon>Spiralia</taxon>
        <taxon>Lophotrochozoa</taxon>
        <taxon>Mollusca</taxon>
        <taxon>Bivalvia</taxon>
        <taxon>Autobranchia</taxon>
        <taxon>Heteroconchia</taxon>
        <taxon>Palaeoheterodonta</taxon>
        <taxon>Unionida</taxon>
        <taxon>Unionoidea</taxon>
        <taxon>Unionidae</taxon>
        <taxon>Unioninae</taxon>
        <taxon>Sinanodonta</taxon>
    </lineage>
</organism>
<evidence type="ECO:0008006" key="3">
    <source>
        <dbReference type="Google" id="ProtNLM"/>
    </source>
</evidence>
<accession>A0ABD3V0D8</accession>
<dbReference type="Proteomes" id="UP001634394">
    <property type="component" value="Unassembled WGS sequence"/>
</dbReference>
<protein>
    <recommendedName>
        <fullName evidence="3">Ribosomal protein L33</fullName>
    </recommendedName>
</protein>
<comment type="caution">
    <text evidence="1">The sequence shown here is derived from an EMBL/GenBank/DDBJ whole genome shotgun (WGS) entry which is preliminary data.</text>
</comment>
<proteinExistence type="predicted"/>
<dbReference type="AlphaFoldDB" id="A0ABD3V0D8"/>